<dbReference type="CDD" id="cd00082">
    <property type="entry name" value="HisKA"/>
    <property type="match status" value="1"/>
</dbReference>
<reference evidence="15 16" key="1">
    <citation type="submission" date="2024-09" db="EMBL/GenBank/DDBJ databases">
        <authorList>
            <person name="Sun Q."/>
            <person name="Mori K."/>
        </authorList>
    </citation>
    <scope>NUCLEOTIDE SEQUENCE [LARGE SCALE GENOMIC DNA]</scope>
    <source>
        <strain evidence="15 16">CCM 7759</strain>
    </source>
</reference>
<evidence type="ECO:0000256" key="7">
    <source>
        <dbReference type="ARBA" id="ARBA00022741"/>
    </source>
</evidence>
<dbReference type="PANTHER" id="PTHR45453:SF1">
    <property type="entry name" value="PHOSPHATE REGULON SENSOR PROTEIN PHOR"/>
    <property type="match status" value="1"/>
</dbReference>
<evidence type="ECO:0000256" key="12">
    <source>
        <dbReference type="SAM" id="Phobius"/>
    </source>
</evidence>
<dbReference type="PROSITE" id="PS50885">
    <property type="entry name" value="HAMP"/>
    <property type="match status" value="1"/>
</dbReference>
<keyword evidence="7" id="KW-0547">Nucleotide-binding</keyword>
<dbReference type="InterPro" id="IPR036097">
    <property type="entry name" value="HisK_dim/P_sf"/>
</dbReference>
<dbReference type="SMART" id="SM00387">
    <property type="entry name" value="HATPase_c"/>
    <property type="match status" value="1"/>
</dbReference>
<protein>
    <recommendedName>
        <fullName evidence="3">histidine kinase</fullName>
        <ecNumber evidence="3">2.7.13.3</ecNumber>
    </recommendedName>
</protein>
<dbReference type="Proteomes" id="UP001589776">
    <property type="component" value="Unassembled WGS sequence"/>
</dbReference>
<evidence type="ECO:0000256" key="11">
    <source>
        <dbReference type="ARBA" id="ARBA00023136"/>
    </source>
</evidence>
<keyword evidence="6" id="KW-0808">Transferase</keyword>
<dbReference type="InterPro" id="IPR003594">
    <property type="entry name" value="HATPase_dom"/>
</dbReference>
<feature type="domain" description="Histidine kinase" evidence="13">
    <location>
        <begin position="126"/>
        <end position="345"/>
    </location>
</feature>
<evidence type="ECO:0000259" key="14">
    <source>
        <dbReference type="PROSITE" id="PS50885"/>
    </source>
</evidence>
<name>A0ABV6DRC3_9BACL</name>
<sequence length="348" mass="38961">MRLRSYLLFANGISIGIILLSLFVCYHYMLLKAAETVLLATVTFGAAAVSFTVHFAWTKRLVHSLRRLTEATERMAGGRFENVSSLNGPLEFRRLAHSFNEMSVRLQASFTQLQSVEASRRELVANISHDLRTPLASVQSFVEALEDDIVQDQATQHKYLRTIRAETLRLSRMIDDLFELSQLHAGNRPFLPEACDVDTLLVETLQGCELLLLEKRIEVAVSIPEEMPQLLAMPFELKRVIGNLLQNAIRHSPFEGGIRIAVTLEDDRSAKFEVEDEGEGIAAEDARHIFERLYRVDRSRTRASGGAGLGLAIAKSIVELHGGRIGVESEPGSGSLFWFTIPLMIENR</sequence>
<dbReference type="CDD" id="cd06225">
    <property type="entry name" value="HAMP"/>
    <property type="match status" value="1"/>
</dbReference>
<dbReference type="EC" id="2.7.13.3" evidence="3"/>
<evidence type="ECO:0000313" key="16">
    <source>
        <dbReference type="Proteomes" id="UP001589776"/>
    </source>
</evidence>
<evidence type="ECO:0000256" key="3">
    <source>
        <dbReference type="ARBA" id="ARBA00012438"/>
    </source>
</evidence>
<feature type="transmembrane region" description="Helical" evidence="12">
    <location>
        <begin position="36"/>
        <end position="57"/>
    </location>
</feature>
<keyword evidence="12" id="KW-1133">Transmembrane helix</keyword>
<feature type="domain" description="HAMP" evidence="14">
    <location>
        <begin position="59"/>
        <end position="111"/>
    </location>
</feature>
<dbReference type="PROSITE" id="PS50109">
    <property type="entry name" value="HIS_KIN"/>
    <property type="match status" value="1"/>
</dbReference>
<evidence type="ECO:0000256" key="1">
    <source>
        <dbReference type="ARBA" id="ARBA00000085"/>
    </source>
</evidence>
<dbReference type="InterPro" id="IPR003661">
    <property type="entry name" value="HisK_dim/P_dom"/>
</dbReference>
<evidence type="ECO:0000256" key="8">
    <source>
        <dbReference type="ARBA" id="ARBA00022777"/>
    </source>
</evidence>
<feature type="transmembrane region" description="Helical" evidence="12">
    <location>
        <begin position="7"/>
        <end position="30"/>
    </location>
</feature>
<evidence type="ECO:0000256" key="6">
    <source>
        <dbReference type="ARBA" id="ARBA00022679"/>
    </source>
</evidence>
<gene>
    <name evidence="15" type="ORF">ACFFK0_22660</name>
</gene>
<dbReference type="Gene3D" id="6.10.340.10">
    <property type="match status" value="1"/>
</dbReference>
<dbReference type="SUPFAM" id="SSF158472">
    <property type="entry name" value="HAMP domain-like"/>
    <property type="match status" value="1"/>
</dbReference>
<dbReference type="Gene3D" id="3.30.565.10">
    <property type="entry name" value="Histidine kinase-like ATPase, C-terminal domain"/>
    <property type="match status" value="1"/>
</dbReference>
<dbReference type="InterPro" id="IPR003660">
    <property type="entry name" value="HAMP_dom"/>
</dbReference>
<dbReference type="SUPFAM" id="SSF55874">
    <property type="entry name" value="ATPase domain of HSP90 chaperone/DNA topoisomerase II/histidine kinase"/>
    <property type="match status" value="1"/>
</dbReference>
<dbReference type="SUPFAM" id="SSF47384">
    <property type="entry name" value="Homodimeric domain of signal transducing histidine kinase"/>
    <property type="match status" value="1"/>
</dbReference>
<dbReference type="SMART" id="SM00304">
    <property type="entry name" value="HAMP"/>
    <property type="match status" value="1"/>
</dbReference>
<dbReference type="InterPro" id="IPR050351">
    <property type="entry name" value="BphY/WalK/GraS-like"/>
</dbReference>
<evidence type="ECO:0000256" key="4">
    <source>
        <dbReference type="ARBA" id="ARBA00022475"/>
    </source>
</evidence>
<dbReference type="PRINTS" id="PR00344">
    <property type="entry name" value="BCTRLSENSOR"/>
</dbReference>
<dbReference type="InterPro" id="IPR036890">
    <property type="entry name" value="HATPase_C_sf"/>
</dbReference>
<keyword evidence="10" id="KW-0902">Two-component regulatory system</keyword>
<comment type="subcellular location">
    <subcellularLocation>
        <location evidence="2">Cell membrane</location>
        <topology evidence="2">Multi-pass membrane protein</topology>
    </subcellularLocation>
</comment>
<keyword evidence="4" id="KW-1003">Cell membrane</keyword>
<evidence type="ECO:0000256" key="9">
    <source>
        <dbReference type="ARBA" id="ARBA00022840"/>
    </source>
</evidence>
<proteinExistence type="predicted"/>
<keyword evidence="9" id="KW-0067">ATP-binding</keyword>
<comment type="catalytic activity">
    <reaction evidence="1">
        <text>ATP + protein L-histidine = ADP + protein N-phospho-L-histidine.</text>
        <dbReference type="EC" id="2.7.13.3"/>
    </reaction>
</comment>
<evidence type="ECO:0000256" key="5">
    <source>
        <dbReference type="ARBA" id="ARBA00022553"/>
    </source>
</evidence>
<dbReference type="PANTHER" id="PTHR45453">
    <property type="entry name" value="PHOSPHATE REGULON SENSOR PROTEIN PHOR"/>
    <property type="match status" value="1"/>
</dbReference>
<accession>A0ABV6DRC3</accession>
<evidence type="ECO:0000259" key="13">
    <source>
        <dbReference type="PROSITE" id="PS50109"/>
    </source>
</evidence>
<keyword evidence="11 12" id="KW-0472">Membrane</keyword>
<evidence type="ECO:0000256" key="10">
    <source>
        <dbReference type="ARBA" id="ARBA00023012"/>
    </source>
</evidence>
<evidence type="ECO:0000256" key="2">
    <source>
        <dbReference type="ARBA" id="ARBA00004651"/>
    </source>
</evidence>
<dbReference type="CDD" id="cd16922">
    <property type="entry name" value="HATPase_EvgS-ArcB-TorS-like"/>
    <property type="match status" value="1"/>
</dbReference>
<comment type="caution">
    <text evidence="15">The sequence shown here is derived from an EMBL/GenBank/DDBJ whole genome shotgun (WGS) entry which is preliminary data.</text>
</comment>
<dbReference type="Pfam" id="PF00672">
    <property type="entry name" value="HAMP"/>
    <property type="match status" value="1"/>
</dbReference>
<dbReference type="RefSeq" id="WP_377472644.1">
    <property type="nucleotide sequence ID" value="NZ_JBHLWN010000085.1"/>
</dbReference>
<dbReference type="InterPro" id="IPR005467">
    <property type="entry name" value="His_kinase_dom"/>
</dbReference>
<dbReference type="Gene3D" id="1.10.287.130">
    <property type="match status" value="1"/>
</dbReference>
<keyword evidence="8 15" id="KW-0418">Kinase</keyword>
<dbReference type="Pfam" id="PF00512">
    <property type="entry name" value="HisKA"/>
    <property type="match status" value="1"/>
</dbReference>
<dbReference type="EMBL" id="JBHLWN010000085">
    <property type="protein sequence ID" value="MFC0215198.1"/>
    <property type="molecule type" value="Genomic_DNA"/>
</dbReference>
<keyword evidence="12" id="KW-0812">Transmembrane</keyword>
<keyword evidence="16" id="KW-1185">Reference proteome</keyword>
<keyword evidence="5" id="KW-0597">Phosphoprotein</keyword>
<organism evidence="15 16">
    <name type="scientific">Paenibacillus chartarius</name>
    <dbReference type="NCBI Taxonomy" id="747481"/>
    <lineage>
        <taxon>Bacteria</taxon>
        <taxon>Bacillati</taxon>
        <taxon>Bacillota</taxon>
        <taxon>Bacilli</taxon>
        <taxon>Bacillales</taxon>
        <taxon>Paenibacillaceae</taxon>
        <taxon>Paenibacillus</taxon>
    </lineage>
</organism>
<dbReference type="InterPro" id="IPR004358">
    <property type="entry name" value="Sig_transdc_His_kin-like_C"/>
</dbReference>
<dbReference type="SMART" id="SM00388">
    <property type="entry name" value="HisKA"/>
    <property type="match status" value="1"/>
</dbReference>
<evidence type="ECO:0000313" key="15">
    <source>
        <dbReference type="EMBL" id="MFC0215198.1"/>
    </source>
</evidence>
<dbReference type="Pfam" id="PF02518">
    <property type="entry name" value="HATPase_c"/>
    <property type="match status" value="1"/>
</dbReference>
<dbReference type="GO" id="GO:0016301">
    <property type="term" value="F:kinase activity"/>
    <property type="evidence" value="ECO:0007669"/>
    <property type="project" value="UniProtKB-KW"/>
</dbReference>